<evidence type="ECO:0000259" key="4">
    <source>
        <dbReference type="Pfam" id="PF23328"/>
    </source>
</evidence>
<keyword evidence="6" id="KW-1185">Reference proteome</keyword>
<feature type="transmembrane region" description="Helical" evidence="2">
    <location>
        <begin position="228"/>
        <end position="249"/>
    </location>
</feature>
<keyword evidence="2" id="KW-0472">Membrane</keyword>
<protein>
    <recommendedName>
        <fullName evidence="4">Shavenoid isoform B-like N-terminal domain-containing protein</fullName>
    </recommendedName>
</protein>
<dbReference type="STRING" id="34508.A0A4U8V0Z8"/>
<evidence type="ECO:0000256" key="2">
    <source>
        <dbReference type="SAM" id="Phobius"/>
    </source>
</evidence>
<reference evidence="5 6" key="1">
    <citation type="journal article" date="2015" name="Genome Biol.">
        <title>Comparative genomics of Steinernema reveals deeply conserved gene regulatory networks.</title>
        <authorList>
            <person name="Dillman A.R."/>
            <person name="Macchietto M."/>
            <person name="Porter C.F."/>
            <person name="Rogers A."/>
            <person name="Williams B."/>
            <person name="Antoshechkin I."/>
            <person name="Lee M.M."/>
            <person name="Goodwin Z."/>
            <person name="Lu X."/>
            <person name="Lewis E.E."/>
            <person name="Goodrich-Blair H."/>
            <person name="Stock S.P."/>
            <person name="Adams B.J."/>
            <person name="Sternberg P.W."/>
            <person name="Mortazavi A."/>
        </authorList>
    </citation>
    <scope>NUCLEOTIDE SEQUENCE [LARGE SCALE GENOMIC DNA]</scope>
    <source>
        <strain evidence="5 6">ALL</strain>
    </source>
</reference>
<evidence type="ECO:0000313" key="5">
    <source>
        <dbReference type="EMBL" id="TMS39462.1"/>
    </source>
</evidence>
<accession>A0A4U8V0Z8</accession>
<dbReference type="PANTHER" id="PTHR39387:SF1">
    <property type="entry name" value="SHAVENOID, ISOFORM B"/>
    <property type="match status" value="1"/>
</dbReference>
<dbReference type="AlphaFoldDB" id="A0A4U8V0Z8"/>
<feature type="compositionally biased region" description="Low complexity" evidence="1">
    <location>
        <begin position="458"/>
        <end position="470"/>
    </location>
</feature>
<keyword evidence="3" id="KW-0732">Signal</keyword>
<dbReference type="PANTHER" id="PTHR39387">
    <property type="entry name" value="SHAVENOID, ISOFORM B"/>
    <property type="match status" value="1"/>
</dbReference>
<evidence type="ECO:0000313" key="6">
    <source>
        <dbReference type="Proteomes" id="UP000298663"/>
    </source>
</evidence>
<name>A0A4U8V0Z8_STECR</name>
<keyword evidence="2" id="KW-0812">Transmembrane</keyword>
<feature type="chain" id="PRO_5020446312" description="Shavenoid isoform B-like N-terminal domain-containing protein" evidence="3">
    <location>
        <begin position="19"/>
        <end position="470"/>
    </location>
</feature>
<reference evidence="5 6" key="2">
    <citation type="journal article" date="2019" name="G3 (Bethesda)">
        <title>Hybrid Assembly of the Genome of the Entomopathogenic Nematode Steinernema carpocapsae Identifies the X-Chromosome.</title>
        <authorList>
            <person name="Serra L."/>
            <person name="Macchietto M."/>
            <person name="Macias-Munoz A."/>
            <person name="McGill C.J."/>
            <person name="Rodriguez I.M."/>
            <person name="Rodriguez B."/>
            <person name="Murad R."/>
            <person name="Mortazavi A."/>
        </authorList>
    </citation>
    <scope>NUCLEOTIDE SEQUENCE [LARGE SCALE GENOMIC DNA]</scope>
    <source>
        <strain evidence="5 6">ALL</strain>
    </source>
</reference>
<comment type="caution">
    <text evidence="5">The sequence shown here is derived from an EMBL/GenBank/DDBJ whole genome shotgun (WGS) entry which is preliminary data.</text>
</comment>
<feature type="signal peptide" evidence="3">
    <location>
        <begin position="1"/>
        <end position="18"/>
    </location>
</feature>
<proteinExistence type="predicted"/>
<dbReference type="Proteomes" id="UP000298663">
    <property type="component" value="Unassembled WGS sequence"/>
</dbReference>
<feature type="compositionally biased region" description="Low complexity" evidence="1">
    <location>
        <begin position="398"/>
        <end position="407"/>
    </location>
</feature>
<dbReference type="Pfam" id="PF23328">
    <property type="entry name" value="Sha_B_N"/>
    <property type="match status" value="1"/>
</dbReference>
<gene>
    <name evidence="5" type="ORF">L596_005979</name>
</gene>
<feature type="compositionally biased region" description="Low complexity" evidence="1">
    <location>
        <begin position="290"/>
        <end position="300"/>
    </location>
</feature>
<dbReference type="EMBL" id="AZBU02000001">
    <property type="protein sequence ID" value="TMS39462.1"/>
    <property type="molecule type" value="Genomic_DNA"/>
</dbReference>
<dbReference type="InterPro" id="IPR057507">
    <property type="entry name" value="Sha_B-like_N"/>
</dbReference>
<keyword evidence="2" id="KW-1133">Transmembrane helix</keyword>
<evidence type="ECO:0000256" key="3">
    <source>
        <dbReference type="SAM" id="SignalP"/>
    </source>
</evidence>
<organism evidence="5 6">
    <name type="scientific">Steinernema carpocapsae</name>
    <name type="common">Entomopathogenic nematode</name>
    <dbReference type="NCBI Taxonomy" id="34508"/>
    <lineage>
        <taxon>Eukaryota</taxon>
        <taxon>Metazoa</taxon>
        <taxon>Ecdysozoa</taxon>
        <taxon>Nematoda</taxon>
        <taxon>Chromadorea</taxon>
        <taxon>Rhabditida</taxon>
        <taxon>Tylenchina</taxon>
        <taxon>Panagrolaimomorpha</taxon>
        <taxon>Strongyloidoidea</taxon>
        <taxon>Steinernematidae</taxon>
        <taxon>Steinernema</taxon>
    </lineage>
</organism>
<feature type="region of interest" description="Disordered" evidence="1">
    <location>
        <begin position="385"/>
        <end position="470"/>
    </location>
</feature>
<feature type="compositionally biased region" description="Polar residues" evidence="1">
    <location>
        <begin position="301"/>
        <end position="310"/>
    </location>
</feature>
<sequence>MSTLLWVTVVSLPTLTYPLHPYSSILRTFHRPDTIFVRDCPVSCAVQFHALALNDSSTECSCICPKDAPAFLPTTGFCVRQLDECAHPIAFNTSNRNERFLPVLSLPTTNNVIAPNTRILFQDAGVRINRQGADCQVVAVFYLDDEDLWAEVPSSLFFLQLSNGYKKLFWNGTAEDGKRFLGTIVQLKLQCAPYTDGRHCLSFRLPGEKEIAFGARADLDRNPPRLEVFVIIVLSLLLLASIFTSCILWRVCWKMKKSELISAIQIQFMYHLNHEKQQAAQAARNAAAQANCTQNPQQTASVTGSSSSNQPVQKRKLFFSAEFFEPHLMADPPPMAEQFLVDLRKMIEIAKSRLRMKRHIPTLVSIPEEPLFEAPEITLTDCTTEKQHGHHLQRQPESESSPKSVKSIDSGKESMNTSSSDSDPETKRATAVDSAAAAKVRKIVNGIEQRSNGAAVKSRIPIIGSRSSPP</sequence>
<evidence type="ECO:0000256" key="1">
    <source>
        <dbReference type="SAM" id="MobiDB-lite"/>
    </source>
</evidence>
<feature type="region of interest" description="Disordered" evidence="1">
    <location>
        <begin position="290"/>
        <end position="310"/>
    </location>
</feature>
<feature type="domain" description="Shavenoid isoform B-like N-terminal" evidence="4">
    <location>
        <begin position="24"/>
        <end position="83"/>
    </location>
</feature>
<dbReference type="OrthoDB" id="5822275at2759"/>
<dbReference type="GO" id="GO:0005938">
    <property type="term" value="C:cell cortex"/>
    <property type="evidence" value="ECO:0007669"/>
    <property type="project" value="TreeGrafter"/>
</dbReference>